<protein>
    <submittedName>
        <fullName evidence="2">Uncharacterized protein</fullName>
    </submittedName>
</protein>
<dbReference type="Proteomes" id="UP000270697">
    <property type="component" value="Unassembled WGS sequence"/>
</dbReference>
<reference evidence="2 3" key="1">
    <citation type="submission" date="2016-10" db="EMBL/GenBank/DDBJ databases">
        <authorList>
            <person name="de Groot N.N."/>
        </authorList>
    </citation>
    <scope>NUCLEOTIDE SEQUENCE [LARGE SCALE GENOMIC DNA]</scope>
    <source>
        <strain evidence="2 3">CPCC 201259</strain>
    </source>
</reference>
<dbReference type="EMBL" id="FOUP01000027">
    <property type="protein sequence ID" value="SFO86479.1"/>
    <property type="molecule type" value="Genomic_DNA"/>
</dbReference>
<evidence type="ECO:0000313" key="2">
    <source>
        <dbReference type="EMBL" id="SFO86479.1"/>
    </source>
</evidence>
<organism evidence="2 3">
    <name type="scientific">Saccharopolyspora antimicrobica</name>
    <dbReference type="NCBI Taxonomy" id="455193"/>
    <lineage>
        <taxon>Bacteria</taxon>
        <taxon>Bacillati</taxon>
        <taxon>Actinomycetota</taxon>
        <taxon>Actinomycetes</taxon>
        <taxon>Pseudonocardiales</taxon>
        <taxon>Pseudonocardiaceae</taxon>
        <taxon>Saccharopolyspora</taxon>
    </lineage>
</organism>
<dbReference type="STRING" id="455193.SAMN05421805_12793"/>
<name>A0A1I5KN33_9PSEU</name>
<evidence type="ECO:0000313" key="1">
    <source>
        <dbReference type="EMBL" id="RKT85604.1"/>
    </source>
</evidence>
<dbReference type="EMBL" id="RBXX01000002">
    <property type="protein sequence ID" value="RKT85604.1"/>
    <property type="molecule type" value="Genomic_DNA"/>
</dbReference>
<gene>
    <name evidence="1" type="ORF">ATL45_3951</name>
    <name evidence="2" type="ORF">SAMN05421805_12793</name>
</gene>
<keyword evidence="4" id="KW-1185">Reference proteome</keyword>
<sequence>MPRVYATRDDLTAYAPPGVEIPAEPEASRLLARASEAVELLTLTAVYPVLDDGMPAATEHATAFRSATCALALHWLETGDEHGEAGQWSSVSIGSINLTRGAGHTAAPGSTSPPDSVVRPLQLAGLLPGVITRP</sequence>
<accession>A0A1I5KN33</accession>
<evidence type="ECO:0000313" key="4">
    <source>
        <dbReference type="Proteomes" id="UP000270697"/>
    </source>
</evidence>
<reference evidence="1 4" key="2">
    <citation type="submission" date="2018-10" db="EMBL/GenBank/DDBJ databases">
        <title>Sequencing the genomes of 1000 actinobacteria strains.</title>
        <authorList>
            <person name="Klenk H.-P."/>
        </authorList>
    </citation>
    <scope>NUCLEOTIDE SEQUENCE [LARGE SCALE GENOMIC DNA]</scope>
    <source>
        <strain evidence="1 4">DSM 45119</strain>
    </source>
</reference>
<evidence type="ECO:0000313" key="3">
    <source>
        <dbReference type="Proteomes" id="UP000199398"/>
    </source>
</evidence>
<dbReference type="AlphaFoldDB" id="A0A1I5KN33"/>
<proteinExistence type="predicted"/>
<dbReference type="Proteomes" id="UP000199398">
    <property type="component" value="Unassembled WGS sequence"/>
</dbReference>